<dbReference type="Gene3D" id="3.40.50.1580">
    <property type="entry name" value="Nucleoside phosphorylase domain"/>
    <property type="match status" value="1"/>
</dbReference>
<accession>A0A9W5YZ97</accession>
<keyword evidence="1" id="KW-0472">Membrane</keyword>
<sequence>MSGKDVLSYDEFAVGWICALPLEMAAAKAVLDEEYPNPHPSTHHNRTYVLGKISGHKVVITCLPSGIIGTTAATAVVDQMVSTFRSIRFGLMVGIGGGVPSAADVRLGDVVVSKPTAGLPGVIQYDYGKTVASGRFEQTGILNKPPLFLLSALSSMEADRLTGDSNDKSHERIIADSLRAVKDPSVFGYPGADHDWLFDASYDHDPRFASCAECDPERRVRRKPRGSRTPVVHYGNIASGNQVMKHGLTRDRIAQTTPGILCFEMEAAGIMDYLSCLVIRGICDYSDSHKNKEWQGWAALSAAAYAKLLLSKIPPHRGEASTPVEAPGPGNSSKADAFDVRFDTVEMPQVAISVGREAELEMISKSLHSDKFRGIVSLSGMGGIGKTQIAMMYLMRHREEYSSIFWVDASSFEKLYSSYSQAARRILLDHPADVSLNKALQKGDRVILAVAVNTWLSRPSNNRWLLIYDGFDLLMSLGHERGEAINRFLPPSKQGHIILTTRDYDIGIGHQIQVKKLTSIDDSLNLLTRVCGRPNLRDGNQLDGLPLAIVSAGSYLKQSVISCREYLNLYKDCWLQLQQLAPQPQPSSPEEKSLHTTWKVTLNQIMLQHKHAALLLKQWIAYDSQDVWRGLFYHGSRSQSMSDLLLFDTAMAVLSRYGWVEPEPEPAGNAQDDRGYSLQKCIHAWLQYEDSLVPDMNLITWLAVRNIGIYQCNMVTVTDSTFFSRKLPARNRLLPHADRCLEIYLSGGKDEHNRLSDLNGQMLLAGLYIMWSIRISILYTFYLDFLCQSYEEKQHLTKAEDLCCLVMEKLEMQHDRSNREVQEMMSELYRHRGAIRVRHLQFSMAAEMLLLSLRNSNSDCTTPDSHTEYDNDLTIQPRQSNPQAAHILCFKLSGFFEQPILLIPIWALILYLVTRDESSLKDSLLIVLLLLVKPMAFLHLLRSRWMQRWKTLVLWLTGHACCQVYFSVTPSTRSWAAFICGTYGEVAFVLIMMPMFFREGLC</sequence>
<comment type="caution">
    <text evidence="4">The sequence shown here is derived from an EMBL/GenBank/DDBJ whole genome shotgun (WGS) entry which is preliminary data.</text>
</comment>
<dbReference type="Pfam" id="PF01048">
    <property type="entry name" value="PNP_UDP_1"/>
    <property type="match status" value="1"/>
</dbReference>
<dbReference type="SUPFAM" id="SSF52540">
    <property type="entry name" value="P-loop containing nucleoside triphosphate hydrolases"/>
    <property type="match status" value="1"/>
</dbReference>
<dbReference type="GO" id="GO:0009116">
    <property type="term" value="P:nucleoside metabolic process"/>
    <property type="evidence" value="ECO:0007669"/>
    <property type="project" value="InterPro"/>
</dbReference>
<dbReference type="Gene3D" id="3.40.50.300">
    <property type="entry name" value="P-loop containing nucleotide triphosphate hydrolases"/>
    <property type="match status" value="1"/>
</dbReference>
<dbReference type="PANTHER" id="PTHR46082:SF11">
    <property type="entry name" value="AAA+ ATPASE DOMAIN-CONTAINING PROTEIN-RELATED"/>
    <property type="match status" value="1"/>
</dbReference>
<evidence type="ECO:0000313" key="5">
    <source>
        <dbReference type="Proteomes" id="UP001143548"/>
    </source>
</evidence>
<name>A0A9W5YZ97_9EURO</name>
<reference evidence="4" key="1">
    <citation type="submission" date="2022-07" db="EMBL/GenBank/DDBJ databases">
        <title>Taxonomy of Aspergillus series Nigri: significant species reduction supported by multi-species coalescent approaches.</title>
        <authorList>
            <person name="Bian C."/>
            <person name="Kusuya Y."/>
            <person name="Sklenar F."/>
            <person name="D'hooge E."/>
            <person name="Yaguchi T."/>
            <person name="Takahashi H."/>
            <person name="Hubka V."/>
        </authorList>
    </citation>
    <scope>NUCLEOTIDE SEQUENCE</scope>
    <source>
        <strain evidence="4">CBS 733.88</strain>
    </source>
</reference>
<dbReference type="Proteomes" id="UP001143548">
    <property type="component" value="Unassembled WGS sequence"/>
</dbReference>
<dbReference type="GO" id="GO:0003824">
    <property type="term" value="F:catalytic activity"/>
    <property type="evidence" value="ECO:0007669"/>
    <property type="project" value="InterPro"/>
</dbReference>
<dbReference type="PRINTS" id="PR00364">
    <property type="entry name" value="DISEASERSIST"/>
</dbReference>
<dbReference type="InterPro" id="IPR027417">
    <property type="entry name" value="P-loop_NTPase"/>
</dbReference>
<organism evidence="4 5">
    <name type="scientific">Aspergillus brasiliensis</name>
    <dbReference type="NCBI Taxonomy" id="319629"/>
    <lineage>
        <taxon>Eukaryota</taxon>
        <taxon>Fungi</taxon>
        <taxon>Dikarya</taxon>
        <taxon>Ascomycota</taxon>
        <taxon>Pezizomycotina</taxon>
        <taxon>Eurotiomycetes</taxon>
        <taxon>Eurotiomycetidae</taxon>
        <taxon>Eurotiales</taxon>
        <taxon>Aspergillaceae</taxon>
        <taxon>Aspergillus</taxon>
        <taxon>Aspergillus subgen. Circumdati</taxon>
    </lineage>
</organism>
<feature type="transmembrane region" description="Helical" evidence="1">
    <location>
        <begin position="762"/>
        <end position="783"/>
    </location>
</feature>
<gene>
    <name evidence="4" type="ORF">AbraCBS73388_001046</name>
</gene>
<dbReference type="PANTHER" id="PTHR46082">
    <property type="entry name" value="ATP/GTP-BINDING PROTEIN-RELATED"/>
    <property type="match status" value="1"/>
</dbReference>
<dbReference type="Pfam" id="PF00931">
    <property type="entry name" value="NB-ARC"/>
    <property type="match status" value="1"/>
</dbReference>
<feature type="domain" description="NB-ARC" evidence="2">
    <location>
        <begin position="357"/>
        <end position="531"/>
    </location>
</feature>
<proteinExistence type="predicted"/>
<evidence type="ECO:0000313" key="4">
    <source>
        <dbReference type="EMBL" id="GKZ25419.1"/>
    </source>
</evidence>
<feature type="domain" description="Nucleoside phosphorylase" evidence="3">
    <location>
        <begin position="15"/>
        <end position="288"/>
    </location>
</feature>
<dbReference type="InterPro" id="IPR053137">
    <property type="entry name" value="NLR-like"/>
</dbReference>
<dbReference type="EMBL" id="BROQ01000111">
    <property type="protein sequence ID" value="GKZ25419.1"/>
    <property type="molecule type" value="Genomic_DNA"/>
</dbReference>
<evidence type="ECO:0000259" key="2">
    <source>
        <dbReference type="Pfam" id="PF00931"/>
    </source>
</evidence>
<dbReference type="AlphaFoldDB" id="A0A9W5YZ97"/>
<protein>
    <recommendedName>
        <fullName evidence="6">Nucleoside phosphorylase domain-containing protein</fullName>
    </recommendedName>
</protein>
<feature type="transmembrane region" description="Helical" evidence="1">
    <location>
        <begin position="923"/>
        <end position="940"/>
    </location>
</feature>
<dbReference type="InterPro" id="IPR002182">
    <property type="entry name" value="NB-ARC"/>
</dbReference>
<evidence type="ECO:0000256" key="1">
    <source>
        <dbReference type="SAM" id="Phobius"/>
    </source>
</evidence>
<dbReference type="GO" id="GO:0043531">
    <property type="term" value="F:ADP binding"/>
    <property type="evidence" value="ECO:0007669"/>
    <property type="project" value="InterPro"/>
</dbReference>
<dbReference type="SUPFAM" id="SSF53167">
    <property type="entry name" value="Purine and uridine phosphorylases"/>
    <property type="match status" value="1"/>
</dbReference>
<dbReference type="InterPro" id="IPR035994">
    <property type="entry name" value="Nucleoside_phosphorylase_sf"/>
</dbReference>
<evidence type="ECO:0000259" key="3">
    <source>
        <dbReference type="Pfam" id="PF01048"/>
    </source>
</evidence>
<evidence type="ECO:0008006" key="6">
    <source>
        <dbReference type="Google" id="ProtNLM"/>
    </source>
</evidence>
<feature type="transmembrane region" description="Helical" evidence="1">
    <location>
        <begin position="974"/>
        <end position="997"/>
    </location>
</feature>
<dbReference type="InterPro" id="IPR000845">
    <property type="entry name" value="Nucleoside_phosphorylase_d"/>
</dbReference>
<feature type="transmembrane region" description="Helical" evidence="1">
    <location>
        <begin position="888"/>
        <end position="911"/>
    </location>
</feature>
<keyword evidence="1" id="KW-0812">Transmembrane</keyword>
<keyword evidence="1" id="KW-1133">Transmembrane helix</keyword>